<evidence type="ECO:0000256" key="3">
    <source>
        <dbReference type="PROSITE-ProRule" id="PRU00235"/>
    </source>
</evidence>
<gene>
    <name evidence="6" type="ORF">AMSG_08962</name>
</gene>
<evidence type="ECO:0000313" key="6">
    <source>
        <dbReference type="EMBL" id="KNC52822.1"/>
    </source>
</evidence>
<dbReference type="Pfam" id="PF25390">
    <property type="entry name" value="WD40_RLD"/>
    <property type="match status" value="1"/>
</dbReference>
<dbReference type="InterPro" id="IPR058923">
    <property type="entry name" value="RCC1-like_dom"/>
</dbReference>
<dbReference type="GO" id="GO:0005737">
    <property type="term" value="C:cytoplasm"/>
    <property type="evidence" value="ECO:0007669"/>
    <property type="project" value="TreeGrafter"/>
</dbReference>
<feature type="region of interest" description="Disordered" evidence="4">
    <location>
        <begin position="415"/>
        <end position="450"/>
    </location>
</feature>
<dbReference type="PANTHER" id="PTHR45982:SF1">
    <property type="entry name" value="REGULATOR OF CHROMOSOME CONDENSATION"/>
    <property type="match status" value="1"/>
</dbReference>
<feature type="domain" description="RCC1-like" evidence="5">
    <location>
        <begin position="6"/>
        <end position="360"/>
    </location>
</feature>
<organism evidence="6 7">
    <name type="scientific">Thecamonas trahens ATCC 50062</name>
    <dbReference type="NCBI Taxonomy" id="461836"/>
    <lineage>
        <taxon>Eukaryota</taxon>
        <taxon>Apusozoa</taxon>
        <taxon>Apusomonadida</taxon>
        <taxon>Apusomonadidae</taxon>
        <taxon>Thecamonas</taxon>
    </lineage>
</organism>
<evidence type="ECO:0000256" key="2">
    <source>
        <dbReference type="ARBA" id="ARBA00022737"/>
    </source>
</evidence>
<evidence type="ECO:0000256" key="4">
    <source>
        <dbReference type="SAM" id="MobiDB-lite"/>
    </source>
</evidence>
<dbReference type="SUPFAM" id="SSF50985">
    <property type="entry name" value="RCC1/BLIP-II"/>
    <property type="match status" value="1"/>
</dbReference>
<dbReference type="PRINTS" id="PR00633">
    <property type="entry name" value="RCCNDNSATION"/>
</dbReference>
<dbReference type="STRING" id="461836.A0A0L0DKJ7"/>
<dbReference type="PROSITE" id="PS50012">
    <property type="entry name" value="RCC1_3"/>
    <property type="match status" value="3"/>
</dbReference>
<evidence type="ECO:0000256" key="1">
    <source>
        <dbReference type="ARBA" id="ARBA00022658"/>
    </source>
</evidence>
<feature type="repeat" description="RCC1" evidence="3">
    <location>
        <begin position="112"/>
        <end position="163"/>
    </location>
</feature>
<dbReference type="RefSeq" id="XP_013754928.1">
    <property type="nucleotide sequence ID" value="XM_013899474.1"/>
</dbReference>
<feature type="repeat" description="RCC1" evidence="3">
    <location>
        <begin position="217"/>
        <end position="268"/>
    </location>
</feature>
<reference evidence="6 7" key="1">
    <citation type="submission" date="2010-05" db="EMBL/GenBank/DDBJ databases">
        <title>The Genome Sequence of Thecamonas trahens ATCC 50062.</title>
        <authorList>
            <consortium name="The Broad Institute Genome Sequencing Platform"/>
            <person name="Russ C."/>
            <person name="Cuomo C."/>
            <person name="Shea T."/>
            <person name="Young S.K."/>
            <person name="Zeng Q."/>
            <person name="Koehrsen M."/>
            <person name="Haas B."/>
            <person name="Borodovsky M."/>
            <person name="Guigo R."/>
            <person name="Alvarado L."/>
            <person name="Berlin A."/>
            <person name="Bochicchio J."/>
            <person name="Borenstein D."/>
            <person name="Chapman S."/>
            <person name="Chen Z."/>
            <person name="Freedman E."/>
            <person name="Gellesch M."/>
            <person name="Goldberg J."/>
            <person name="Griggs A."/>
            <person name="Gujja S."/>
            <person name="Heilman E."/>
            <person name="Heiman D."/>
            <person name="Hepburn T."/>
            <person name="Howarth C."/>
            <person name="Jen D."/>
            <person name="Larson L."/>
            <person name="Mehta T."/>
            <person name="Park D."/>
            <person name="Pearson M."/>
            <person name="Roberts A."/>
            <person name="Saif S."/>
            <person name="Shenoy N."/>
            <person name="Sisk P."/>
            <person name="Stolte C."/>
            <person name="Sykes S."/>
            <person name="Thomson T."/>
            <person name="Walk T."/>
            <person name="White J."/>
            <person name="Yandava C."/>
            <person name="Burger G."/>
            <person name="Gray M.W."/>
            <person name="Holland P.W.H."/>
            <person name="King N."/>
            <person name="Lang F.B.F."/>
            <person name="Roger A.J."/>
            <person name="Ruiz-Trillo I."/>
            <person name="Lander E."/>
            <person name="Nusbaum C."/>
        </authorList>
    </citation>
    <scope>NUCLEOTIDE SEQUENCE [LARGE SCALE GENOMIC DNA]</scope>
    <source>
        <strain evidence="6 7">ATCC 50062</strain>
    </source>
</reference>
<dbReference type="Gene3D" id="2.130.10.30">
    <property type="entry name" value="Regulator of chromosome condensation 1/beta-lactamase-inhibitor protein II"/>
    <property type="match status" value="2"/>
</dbReference>
<accession>A0A0L0DKJ7</accession>
<name>A0A0L0DKJ7_THETB</name>
<protein>
    <submittedName>
        <fullName evidence="6">UVB-resistance protein UVR8</fullName>
    </submittedName>
</protein>
<feature type="repeat" description="RCC1" evidence="3">
    <location>
        <begin position="164"/>
        <end position="216"/>
    </location>
</feature>
<keyword evidence="7" id="KW-1185">Reference proteome</keyword>
<feature type="compositionally biased region" description="Acidic residues" evidence="4">
    <location>
        <begin position="433"/>
        <end position="444"/>
    </location>
</feature>
<dbReference type="InterPro" id="IPR009091">
    <property type="entry name" value="RCC1/BLIP-II"/>
</dbReference>
<dbReference type="GeneID" id="25567536"/>
<feature type="region of interest" description="Disordered" evidence="4">
    <location>
        <begin position="39"/>
        <end position="79"/>
    </location>
</feature>
<dbReference type="Proteomes" id="UP000054408">
    <property type="component" value="Unassembled WGS sequence"/>
</dbReference>
<dbReference type="InterPro" id="IPR000408">
    <property type="entry name" value="Reg_chr_condens"/>
</dbReference>
<keyword evidence="2" id="KW-0677">Repeat</keyword>
<dbReference type="EMBL" id="GL349476">
    <property type="protein sequence ID" value="KNC52822.1"/>
    <property type="molecule type" value="Genomic_DNA"/>
</dbReference>
<evidence type="ECO:0000259" key="5">
    <source>
        <dbReference type="Pfam" id="PF25390"/>
    </source>
</evidence>
<keyword evidence="1" id="KW-0344">Guanine-nucleotide releasing factor</keyword>
<evidence type="ECO:0000313" key="7">
    <source>
        <dbReference type="Proteomes" id="UP000054408"/>
    </source>
</evidence>
<dbReference type="PROSITE" id="PS00626">
    <property type="entry name" value="RCC1_2"/>
    <property type="match status" value="1"/>
</dbReference>
<dbReference type="InterPro" id="IPR051553">
    <property type="entry name" value="Ran_GTPase-activating"/>
</dbReference>
<dbReference type="eggNOG" id="KOG1426">
    <property type="taxonomic scope" value="Eukaryota"/>
</dbReference>
<dbReference type="PANTHER" id="PTHR45982">
    <property type="entry name" value="REGULATOR OF CHROMOSOME CONDENSATION"/>
    <property type="match status" value="1"/>
</dbReference>
<proteinExistence type="predicted"/>
<dbReference type="AlphaFoldDB" id="A0A0L0DKJ7"/>
<dbReference type="OrthoDB" id="8068875at2759"/>
<dbReference type="GO" id="GO:0005085">
    <property type="term" value="F:guanyl-nucleotide exchange factor activity"/>
    <property type="evidence" value="ECO:0007669"/>
    <property type="project" value="TreeGrafter"/>
</dbReference>
<sequence length="555" mass="58634">MSGNAVLVCGHNYWGQLGLSPEEYVEAFETDVTLATGERSTGRLGGHKSHGGLGHDGGLGSSSGGGTSSASRHHDEPPATLDTFTELELPPGLNVISAVAGDAHTVLLSDAGEVYTFGCGRSGQLGHGDTLSSPQPRRVAALDGVRIVKIAAGAQVTLAVSEPGRLYMMGTLQRYSYTGEVRRTKLCLPTLVQGLASVDIVDVVCGGWHVLALDITGRVYSFGWNKACQLGLGDSRARSQPRLVKVLRNHKVVQIAAGRQHSLVLLEEGFVVGWGSNRYGALGGVPAGFIRKPQLVDLNVCLPPGYTFLPSSIHAGHYTSFVAGLASRKRGSSKPKHAPRTVVFATGHGTDGQLGSGRLQTQRMFTRFKLPHCATPRKPLARPAPYTARLPDAGPVVAGDVAVLAQLAAEDLLGSSESDDDWLDDPSPFAPDLDSDSDSEDEETIPVVGGGAGPFKGVCLPRAAVVARNTDAPKPQPGRRTPPASHFPLVDGSQWHSMAVKRGAVWATGWGYGGRLGFTPLSLSNCDTLTDDVFQRNPVRVPLPPNLYALDSRPH</sequence>
<feature type="compositionally biased region" description="Gly residues" evidence="4">
    <location>
        <begin position="51"/>
        <end position="67"/>
    </location>
</feature>